<gene>
    <name evidence="3" type="ORF">UFOPK3662_00775</name>
</gene>
<evidence type="ECO:0000313" key="3">
    <source>
        <dbReference type="EMBL" id="CAB4923567.1"/>
    </source>
</evidence>
<evidence type="ECO:0000256" key="1">
    <source>
        <dbReference type="ARBA" id="ARBA00022729"/>
    </source>
</evidence>
<dbReference type="SUPFAM" id="SSF53850">
    <property type="entry name" value="Periplasmic binding protein-like II"/>
    <property type="match status" value="1"/>
</dbReference>
<dbReference type="EMBL" id="CAFBMW010000004">
    <property type="protein sequence ID" value="CAB4923567.1"/>
    <property type="molecule type" value="Genomic_DNA"/>
</dbReference>
<dbReference type="SMART" id="SM00062">
    <property type="entry name" value="PBPb"/>
    <property type="match status" value="1"/>
</dbReference>
<proteinExistence type="predicted"/>
<sequence length="240" mass="25423">MAATTQDIASDLGPTGVLRASINLGNPVLAQGTPADPSGVTVDLAREIGRRLDLPVELSCFDAARRSFEAMVAGDADICFLAIEPAREAEVAFTPPYVVIEGVFAVPEGSPVQAPADVDRTGVRIGVKRGSAYDLYLTRTLQHAEIVRGEEGTAVFLDEDLDVAAGIRQPLTAFVQERSGLRLVDERFMEIRQAVGTTRSRRPGTVDFLRATVEELKASGFVSSSLARSGQGDAAVAPPA</sequence>
<reference evidence="3" key="1">
    <citation type="submission" date="2020-05" db="EMBL/GenBank/DDBJ databases">
        <authorList>
            <person name="Chiriac C."/>
            <person name="Salcher M."/>
            <person name="Ghai R."/>
            <person name="Kavagutti S V."/>
        </authorList>
    </citation>
    <scope>NUCLEOTIDE SEQUENCE</scope>
</reference>
<feature type="domain" description="Solute-binding protein family 3/N-terminal" evidence="2">
    <location>
        <begin position="17"/>
        <end position="233"/>
    </location>
</feature>
<accession>A0A6J7HQU5</accession>
<dbReference type="AlphaFoldDB" id="A0A6J7HQU5"/>
<name>A0A6J7HQU5_9ZZZZ</name>
<dbReference type="PANTHER" id="PTHR35936:SF17">
    <property type="entry name" value="ARGININE-BINDING EXTRACELLULAR PROTEIN ARTP"/>
    <property type="match status" value="1"/>
</dbReference>
<organism evidence="3">
    <name type="scientific">freshwater metagenome</name>
    <dbReference type="NCBI Taxonomy" id="449393"/>
    <lineage>
        <taxon>unclassified sequences</taxon>
        <taxon>metagenomes</taxon>
        <taxon>ecological metagenomes</taxon>
    </lineage>
</organism>
<dbReference type="PANTHER" id="PTHR35936">
    <property type="entry name" value="MEMBRANE-BOUND LYTIC MUREIN TRANSGLYCOSYLASE F"/>
    <property type="match status" value="1"/>
</dbReference>
<keyword evidence="1" id="KW-0732">Signal</keyword>
<dbReference type="InterPro" id="IPR001638">
    <property type="entry name" value="Solute-binding_3/MltF_N"/>
</dbReference>
<evidence type="ECO:0000259" key="2">
    <source>
        <dbReference type="SMART" id="SM00062"/>
    </source>
</evidence>
<dbReference type="Gene3D" id="3.40.190.10">
    <property type="entry name" value="Periplasmic binding protein-like II"/>
    <property type="match status" value="2"/>
</dbReference>
<protein>
    <submittedName>
        <fullName evidence="3">Unannotated protein</fullName>
    </submittedName>
</protein>
<dbReference type="Pfam" id="PF00497">
    <property type="entry name" value="SBP_bac_3"/>
    <property type="match status" value="1"/>
</dbReference>